<organism evidence="2">
    <name type="scientific">marine metagenome</name>
    <dbReference type="NCBI Taxonomy" id="408172"/>
    <lineage>
        <taxon>unclassified sequences</taxon>
        <taxon>metagenomes</taxon>
        <taxon>ecological metagenomes</taxon>
    </lineage>
</organism>
<dbReference type="EMBL" id="UINC01144516">
    <property type="protein sequence ID" value="SVD34079.1"/>
    <property type="molecule type" value="Genomic_DNA"/>
</dbReference>
<evidence type="ECO:0000256" key="1">
    <source>
        <dbReference type="SAM" id="MobiDB-lite"/>
    </source>
</evidence>
<dbReference type="AlphaFoldDB" id="A0A382UIH5"/>
<sequence length="144" mass="15716">MSEDTEADSEDDDTEEGPWSAESKIAPPPLSCPKCDGLLPSILGELSCVLCGARMKIDHEVTRRDWEGEKLGCPKCNKLLVVGIGERPTNVRCGSCLCDFEVKANVPKSEIQCPGCERRLRLRTRPGTRNVTCPACDTGFEMTG</sequence>
<feature type="compositionally biased region" description="Acidic residues" evidence="1">
    <location>
        <begin position="1"/>
        <end position="16"/>
    </location>
</feature>
<feature type="region of interest" description="Disordered" evidence="1">
    <location>
        <begin position="1"/>
        <end position="25"/>
    </location>
</feature>
<gene>
    <name evidence="2" type="ORF">METZ01_LOCUS386933</name>
</gene>
<accession>A0A382UIH5</accession>
<evidence type="ECO:0000313" key="2">
    <source>
        <dbReference type="EMBL" id="SVD34079.1"/>
    </source>
</evidence>
<name>A0A382UIH5_9ZZZZ</name>
<protein>
    <submittedName>
        <fullName evidence="2">Uncharacterized protein</fullName>
    </submittedName>
</protein>
<reference evidence="2" key="1">
    <citation type="submission" date="2018-05" db="EMBL/GenBank/DDBJ databases">
        <authorList>
            <person name="Lanie J.A."/>
            <person name="Ng W.-L."/>
            <person name="Kazmierczak K.M."/>
            <person name="Andrzejewski T.M."/>
            <person name="Davidsen T.M."/>
            <person name="Wayne K.J."/>
            <person name="Tettelin H."/>
            <person name="Glass J.I."/>
            <person name="Rusch D."/>
            <person name="Podicherti R."/>
            <person name="Tsui H.-C.T."/>
            <person name="Winkler M.E."/>
        </authorList>
    </citation>
    <scope>NUCLEOTIDE SEQUENCE</scope>
</reference>
<proteinExistence type="predicted"/>